<accession>A0A2J8B119</accession>
<feature type="domain" description="RecF/RecN/SMC N-terminal" evidence="14">
    <location>
        <begin position="3"/>
        <end position="359"/>
    </location>
</feature>
<comment type="caution">
    <text evidence="15">The sequence shown here is derived from an EMBL/GenBank/DDBJ whole genome shotgun (WGS) entry which is preliminary data.</text>
</comment>
<keyword evidence="5 12" id="KW-0235">DNA replication</keyword>
<sequence>MIINKLELENFRNYDHLTASFIPEINVFYGFNGQGKTNLLEAIYLCTCGRSHRTSRDADLIKFEQLHYQVLIEFIPQDEYCETLSIAYKKDNFSSARGKRIIKHDGIELTRIVDLMGIFHAVIFAPEDLQLLKDGPGIRRRFLDILISQIDKLYFIKLQQFVKIIQQRNKMLKDKNTNSKWQSLMDIWDFQLAELVTYIISKRIQVLNEISDMTKEFYQQISSGSEMIDLKYECTFKTNLKLEKEKVVQNIYDELQKQRQNDLYRGSTSLGPHHDDMQFFLNNKQAKLVASQGQTRSIVLALKLAELECLTEKTGIRPVLLLDDVMSELDQNRRNALIGAMKSAQVFVTCTEPDQVEEFSFSKNTDKSSIKYFNIDNGKFIK</sequence>
<keyword evidence="4 12" id="KW-0963">Cytoplasm</keyword>
<keyword evidence="10 12" id="KW-0234">DNA repair</keyword>
<dbReference type="GO" id="GO:0003697">
    <property type="term" value="F:single-stranded DNA binding"/>
    <property type="evidence" value="ECO:0007669"/>
    <property type="project" value="UniProtKB-UniRule"/>
</dbReference>
<dbReference type="InterPro" id="IPR018078">
    <property type="entry name" value="DNA-binding_RecF_CS"/>
</dbReference>
<evidence type="ECO:0000313" key="16">
    <source>
        <dbReference type="Proteomes" id="UP000236394"/>
    </source>
</evidence>
<keyword evidence="9 12" id="KW-0238">DNA-binding</keyword>
<evidence type="ECO:0000256" key="4">
    <source>
        <dbReference type="ARBA" id="ARBA00022490"/>
    </source>
</evidence>
<keyword evidence="6 12" id="KW-0547">Nucleotide-binding</keyword>
<dbReference type="Pfam" id="PF02463">
    <property type="entry name" value="SMC_N"/>
    <property type="match status" value="1"/>
</dbReference>
<dbReference type="OMA" id="GESWSYA"/>
<feature type="binding site" evidence="12">
    <location>
        <begin position="30"/>
        <end position="37"/>
    </location>
    <ligand>
        <name>ATP</name>
        <dbReference type="ChEBI" id="CHEBI:30616"/>
    </ligand>
</feature>
<dbReference type="Gene3D" id="3.40.50.300">
    <property type="entry name" value="P-loop containing nucleotide triphosphate hydrolases"/>
    <property type="match status" value="1"/>
</dbReference>
<evidence type="ECO:0000256" key="3">
    <source>
        <dbReference type="ARBA" id="ARBA00020170"/>
    </source>
</evidence>
<dbReference type="AlphaFoldDB" id="A0A2J8B119"/>
<evidence type="ECO:0000256" key="11">
    <source>
        <dbReference type="ARBA" id="ARBA00023236"/>
    </source>
</evidence>
<evidence type="ECO:0000256" key="10">
    <source>
        <dbReference type="ARBA" id="ARBA00023204"/>
    </source>
</evidence>
<dbReference type="NCBIfam" id="TIGR00611">
    <property type="entry name" value="recf"/>
    <property type="match status" value="1"/>
</dbReference>
<evidence type="ECO:0000256" key="5">
    <source>
        <dbReference type="ARBA" id="ARBA00022705"/>
    </source>
</evidence>
<dbReference type="GO" id="GO:0000731">
    <property type="term" value="P:DNA synthesis involved in DNA repair"/>
    <property type="evidence" value="ECO:0007669"/>
    <property type="project" value="TreeGrafter"/>
</dbReference>
<dbReference type="InterPro" id="IPR001238">
    <property type="entry name" value="DNA-binding_RecF"/>
</dbReference>
<keyword evidence="11 12" id="KW-0742">SOS response</keyword>
<evidence type="ECO:0000256" key="8">
    <source>
        <dbReference type="ARBA" id="ARBA00022840"/>
    </source>
</evidence>
<comment type="similarity">
    <text evidence="2 12 13">Belongs to the RecF family.</text>
</comment>
<reference evidence="16" key="1">
    <citation type="submission" date="2017-04" db="EMBL/GenBank/DDBJ databases">
        <authorList>
            <person name="Bumgarner R.E."/>
            <person name="Fredricks D.N."/>
            <person name="Srinivasan S."/>
        </authorList>
    </citation>
    <scope>NUCLEOTIDE SEQUENCE [LARGE SCALE GENOMIC DNA]</scope>
    <source>
        <strain evidence="16">KA00405</strain>
    </source>
</reference>
<organism evidence="15 16">
    <name type="scientific">Mageeibacillus indolicus</name>
    <dbReference type="NCBI Taxonomy" id="884684"/>
    <lineage>
        <taxon>Bacteria</taxon>
        <taxon>Bacillati</taxon>
        <taxon>Bacillota</taxon>
        <taxon>Clostridia</taxon>
        <taxon>Eubacteriales</taxon>
        <taxon>Oscillospiraceae</taxon>
        <taxon>Mageeibacillus</taxon>
    </lineage>
</organism>
<dbReference type="PANTHER" id="PTHR32182:SF0">
    <property type="entry name" value="DNA REPLICATION AND REPAIR PROTEIN RECF"/>
    <property type="match status" value="1"/>
</dbReference>
<gene>
    <name evidence="12" type="primary">recF</name>
    <name evidence="15" type="ORF">B7R76_06315</name>
</gene>
<evidence type="ECO:0000313" key="15">
    <source>
        <dbReference type="EMBL" id="PNH18450.1"/>
    </source>
</evidence>
<dbReference type="PROSITE" id="PS00618">
    <property type="entry name" value="RECF_2"/>
    <property type="match status" value="1"/>
</dbReference>
<protein>
    <recommendedName>
        <fullName evidence="3 12">DNA replication and repair protein RecF</fullName>
    </recommendedName>
</protein>
<evidence type="ECO:0000256" key="7">
    <source>
        <dbReference type="ARBA" id="ARBA00022763"/>
    </source>
</evidence>
<evidence type="ECO:0000256" key="6">
    <source>
        <dbReference type="ARBA" id="ARBA00022741"/>
    </source>
</evidence>
<evidence type="ECO:0000256" key="2">
    <source>
        <dbReference type="ARBA" id="ARBA00008016"/>
    </source>
</evidence>
<dbReference type="GO" id="GO:0006302">
    <property type="term" value="P:double-strand break repair"/>
    <property type="evidence" value="ECO:0007669"/>
    <property type="project" value="TreeGrafter"/>
</dbReference>
<evidence type="ECO:0000256" key="13">
    <source>
        <dbReference type="RuleBase" id="RU000578"/>
    </source>
</evidence>
<dbReference type="GO" id="GO:0005524">
    <property type="term" value="F:ATP binding"/>
    <property type="evidence" value="ECO:0007669"/>
    <property type="project" value="UniProtKB-UniRule"/>
</dbReference>
<keyword evidence="8 12" id="KW-0067">ATP-binding</keyword>
<dbReference type="InterPro" id="IPR042174">
    <property type="entry name" value="RecF_2"/>
</dbReference>
<dbReference type="Gene3D" id="1.20.1050.90">
    <property type="entry name" value="RecF/RecN/SMC, N-terminal domain"/>
    <property type="match status" value="1"/>
</dbReference>
<proteinExistence type="inferred from homology"/>
<dbReference type="HAMAP" id="MF_00365">
    <property type="entry name" value="RecF"/>
    <property type="match status" value="1"/>
</dbReference>
<keyword evidence="7 12" id="KW-0227">DNA damage</keyword>
<dbReference type="EMBL" id="NBZD01000003">
    <property type="protein sequence ID" value="PNH18450.1"/>
    <property type="molecule type" value="Genomic_DNA"/>
</dbReference>
<comment type="function">
    <text evidence="12 13">The RecF protein is involved in DNA metabolism; it is required for DNA replication and normal SOS inducibility. RecF binds preferentially to single-stranded, linear DNA. It also seems to bind ATP.</text>
</comment>
<evidence type="ECO:0000256" key="9">
    <source>
        <dbReference type="ARBA" id="ARBA00023125"/>
    </source>
</evidence>
<dbReference type="GO" id="GO:0005737">
    <property type="term" value="C:cytoplasm"/>
    <property type="evidence" value="ECO:0007669"/>
    <property type="project" value="UniProtKB-SubCell"/>
</dbReference>
<evidence type="ECO:0000259" key="14">
    <source>
        <dbReference type="Pfam" id="PF02463"/>
    </source>
</evidence>
<dbReference type="GO" id="GO:0006260">
    <property type="term" value="P:DNA replication"/>
    <property type="evidence" value="ECO:0007669"/>
    <property type="project" value="UniProtKB-UniRule"/>
</dbReference>
<evidence type="ECO:0000256" key="12">
    <source>
        <dbReference type="HAMAP-Rule" id="MF_00365"/>
    </source>
</evidence>
<dbReference type="InterPro" id="IPR003395">
    <property type="entry name" value="RecF/RecN/SMC_N"/>
</dbReference>
<dbReference type="Proteomes" id="UP000236394">
    <property type="component" value="Unassembled WGS sequence"/>
</dbReference>
<dbReference type="GO" id="GO:0009432">
    <property type="term" value="P:SOS response"/>
    <property type="evidence" value="ECO:0007669"/>
    <property type="project" value="UniProtKB-UniRule"/>
</dbReference>
<dbReference type="PANTHER" id="PTHR32182">
    <property type="entry name" value="DNA REPLICATION AND REPAIR PROTEIN RECF"/>
    <property type="match status" value="1"/>
</dbReference>
<dbReference type="SUPFAM" id="SSF52540">
    <property type="entry name" value="P-loop containing nucleoside triphosphate hydrolases"/>
    <property type="match status" value="1"/>
</dbReference>
<dbReference type="RefSeq" id="WP_012992640.1">
    <property type="nucleotide sequence ID" value="NZ_NBZD01000003.1"/>
</dbReference>
<comment type="subcellular location">
    <subcellularLocation>
        <location evidence="1 12 13">Cytoplasm</location>
    </subcellularLocation>
</comment>
<dbReference type="PROSITE" id="PS00617">
    <property type="entry name" value="RECF_1"/>
    <property type="match status" value="1"/>
</dbReference>
<evidence type="ECO:0000256" key="1">
    <source>
        <dbReference type="ARBA" id="ARBA00004496"/>
    </source>
</evidence>
<name>A0A2J8B119_9FIRM</name>
<dbReference type="InterPro" id="IPR027417">
    <property type="entry name" value="P-loop_NTPase"/>
</dbReference>